<evidence type="ECO:0000256" key="2">
    <source>
        <dbReference type="RuleBase" id="RU363015"/>
    </source>
</evidence>
<evidence type="ECO:0000313" key="3">
    <source>
        <dbReference type="EMBL" id="MDG9733861.1"/>
    </source>
</evidence>
<dbReference type="GO" id="GO:0016799">
    <property type="term" value="F:hydrolase activity, hydrolyzing N-glycosyl compounds"/>
    <property type="evidence" value="ECO:0007669"/>
    <property type="project" value="TreeGrafter"/>
</dbReference>
<dbReference type="KEGG" id="lpse:FGL85_10610"/>
<dbReference type="Pfam" id="PF03641">
    <property type="entry name" value="Lysine_decarbox"/>
    <property type="match status" value="1"/>
</dbReference>
<dbReference type="Gene3D" id="3.40.50.450">
    <property type="match status" value="1"/>
</dbReference>
<protein>
    <recommendedName>
        <fullName evidence="2">Cytokinin riboside 5'-monophosphate phosphoribohydrolase</fullName>
        <ecNumber evidence="2">3.2.2.n1</ecNumber>
    </recommendedName>
</protein>
<sequence length="181" mass="20161">MRTKAVGVFMGSQFGSDPNFKIQTEAFGKQIAKRGLYLVYGGGKDGLMGTLATSVMANHGKVLGISPRNLAEDAIDVDKITKFIEVASMTERKQLLIDNSDVFVALPGGLGTLEEIAQVISWAKLGLHHKSLILYNINGFYDYFENWLNQMVNDHFVNIDDMKWVHVVNNLDEVMTMIDSM</sequence>
<dbReference type="EMBL" id="JARGDN010000007">
    <property type="protein sequence ID" value="MDG9733861.1"/>
    <property type="molecule type" value="Genomic_DNA"/>
</dbReference>
<evidence type="ECO:0000313" key="4">
    <source>
        <dbReference type="EMBL" id="QEA42931.1"/>
    </source>
</evidence>
<dbReference type="GO" id="GO:0005829">
    <property type="term" value="C:cytosol"/>
    <property type="evidence" value="ECO:0007669"/>
    <property type="project" value="TreeGrafter"/>
</dbReference>
<name>A0A5B8T2S8_LEUPS</name>
<dbReference type="Proteomes" id="UP000321296">
    <property type="component" value="Chromosome"/>
</dbReference>
<dbReference type="InterPro" id="IPR005269">
    <property type="entry name" value="LOG"/>
</dbReference>
<keyword evidence="2" id="KW-0203">Cytokinin biosynthesis</keyword>
<comment type="similarity">
    <text evidence="1 2">Belongs to the LOG family.</text>
</comment>
<dbReference type="PANTHER" id="PTHR31223">
    <property type="entry name" value="LOG FAMILY PROTEIN YJL055W"/>
    <property type="match status" value="1"/>
</dbReference>
<reference evidence="4 5" key="1">
    <citation type="submission" date="2019-06" db="EMBL/GenBank/DDBJ databases">
        <title>Genome analyses of bacteria isolated from kimchi.</title>
        <authorList>
            <person name="Lee S."/>
            <person name="Ahn S."/>
            <person name="Roh S."/>
        </authorList>
    </citation>
    <scope>NUCLEOTIDE SEQUENCE [LARGE SCALE GENOMIC DNA]</scope>
    <source>
        <strain evidence="4 5">CBA3630</strain>
    </source>
</reference>
<dbReference type="NCBIfam" id="TIGR00730">
    <property type="entry name" value="Rossman fold protein, TIGR00730 family"/>
    <property type="match status" value="1"/>
</dbReference>
<organism evidence="4 5">
    <name type="scientific">Leuconostoc pseudomesenteroides</name>
    <dbReference type="NCBI Taxonomy" id="33968"/>
    <lineage>
        <taxon>Bacteria</taxon>
        <taxon>Bacillati</taxon>
        <taxon>Bacillota</taxon>
        <taxon>Bacilli</taxon>
        <taxon>Lactobacillales</taxon>
        <taxon>Lactobacillaceae</taxon>
        <taxon>Leuconostoc</taxon>
    </lineage>
</organism>
<keyword evidence="2" id="KW-0378">Hydrolase</keyword>
<evidence type="ECO:0000256" key="1">
    <source>
        <dbReference type="ARBA" id="ARBA00006763"/>
    </source>
</evidence>
<dbReference type="EC" id="3.2.2.n1" evidence="2"/>
<dbReference type="RefSeq" id="WP_010275595.1">
    <property type="nucleotide sequence ID" value="NZ_BMBQ01000011.1"/>
</dbReference>
<accession>A0A5B8T2S8</accession>
<evidence type="ECO:0000313" key="5">
    <source>
        <dbReference type="Proteomes" id="UP000321296"/>
    </source>
</evidence>
<dbReference type="EMBL" id="CP042383">
    <property type="protein sequence ID" value="QEA42931.1"/>
    <property type="molecule type" value="Genomic_DNA"/>
</dbReference>
<dbReference type="PANTHER" id="PTHR31223:SF70">
    <property type="entry name" value="LOG FAMILY PROTEIN YJL055W"/>
    <property type="match status" value="1"/>
</dbReference>
<gene>
    <name evidence="4" type="ORF">FGL85_10610</name>
    <name evidence="3" type="ORF">P1N92_07005</name>
</gene>
<evidence type="ECO:0000313" key="6">
    <source>
        <dbReference type="Proteomes" id="UP001529201"/>
    </source>
</evidence>
<dbReference type="GO" id="GO:0009691">
    <property type="term" value="P:cytokinin biosynthetic process"/>
    <property type="evidence" value="ECO:0007669"/>
    <property type="project" value="UniProtKB-UniRule"/>
</dbReference>
<dbReference type="Proteomes" id="UP001529201">
    <property type="component" value="Unassembled WGS sequence"/>
</dbReference>
<keyword evidence="6" id="KW-1185">Reference proteome</keyword>
<dbReference type="AlphaFoldDB" id="A0A5B8T2S8"/>
<proteinExistence type="inferred from homology"/>
<dbReference type="GeneID" id="64345312"/>
<reference evidence="3 6" key="2">
    <citation type="submission" date="2023-02" db="EMBL/GenBank/DDBJ databases">
        <title>Antimicrobial susceptibility testing and tentative epidemiological cut-off values for Lactobacillaceae family species intended for ingestion.</title>
        <authorList>
            <person name="Noehr-Meldgaard K."/>
            <person name="Struve C."/>
            <person name="Ingmer H."/>
            <person name="Koza A."/>
            <person name="Al-Nakeeb K."/>
            <person name="Agersoe Y."/>
        </authorList>
    </citation>
    <scope>NUCLEOTIDE SEQUENCE [LARGE SCALE GENOMIC DNA]</scope>
    <source>
        <strain evidence="3 6">DSM 20193</strain>
    </source>
</reference>
<dbReference type="InterPro" id="IPR031100">
    <property type="entry name" value="LOG_fam"/>
</dbReference>
<dbReference type="SUPFAM" id="SSF102405">
    <property type="entry name" value="MCP/YpsA-like"/>
    <property type="match status" value="1"/>
</dbReference>